<name>A0A1U9JT39_9HYPH</name>
<evidence type="ECO:0000259" key="11">
    <source>
        <dbReference type="PROSITE" id="PS50893"/>
    </source>
</evidence>
<dbReference type="InterPro" id="IPR003439">
    <property type="entry name" value="ABC_transporter-like_ATP-bd"/>
</dbReference>
<dbReference type="InterPro" id="IPR018449">
    <property type="entry name" value="NIL_domain"/>
</dbReference>
<comment type="function">
    <text evidence="1">Part of the ABC transporter FtsEX involved in cellular division. Important for assembly or stability of the septal ring.</text>
</comment>
<dbReference type="GO" id="GO:0005524">
    <property type="term" value="F:ATP binding"/>
    <property type="evidence" value="ECO:0007669"/>
    <property type="project" value="UniProtKB-KW"/>
</dbReference>
<dbReference type="Gene3D" id="3.40.50.300">
    <property type="entry name" value="P-loop containing nucleotide triphosphate hydrolases"/>
    <property type="match status" value="1"/>
</dbReference>
<dbReference type="SMART" id="SM00382">
    <property type="entry name" value="AAA"/>
    <property type="match status" value="1"/>
</dbReference>
<keyword evidence="9" id="KW-0029">Amino-acid transport</keyword>
<keyword evidence="8" id="KW-1278">Translocase</keyword>
<dbReference type="AlphaFoldDB" id="A0A1U9JT39"/>
<evidence type="ECO:0000256" key="4">
    <source>
        <dbReference type="ARBA" id="ARBA00022448"/>
    </source>
</evidence>
<evidence type="ECO:0000256" key="2">
    <source>
        <dbReference type="ARBA" id="ARBA00005417"/>
    </source>
</evidence>
<feature type="domain" description="ABC transporter" evidence="11">
    <location>
        <begin position="8"/>
        <end position="243"/>
    </location>
</feature>
<dbReference type="Gene3D" id="3.30.70.260">
    <property type="match status" value="1"/>
</dbReference>
<keyword evidence="5" id="KW-1003">Cell membrane</keyword>
<dbReference type="STRING" id="1902579.BHV28_03180"/>
<dbReference type="SUPFAM" id="SSF52540">
    <property type="entry name" value="P-loop containing nucleoside triphosphate hydrolases"/>
    <property type="match status" value="1"/>
</dbReference>
<dbReference type="Pfam" id="PF09383">
    <property type="entry name" value="NIL"/>
    <property type="match status" value="1"/>
</dbReference>
<dbReference type="Pfam" id="PF00005">
    <property type="entry name" value="ABC_tran"/>
    <property type="match status" value="1"/>
</dbReference>
<dbReference type="CDD" id="cd03258">
    <property type="entry name" value="ABC_MetN_methionine_transporter"/>
    <property type="match status" value="1"/>
</dbReference>
<evidence type="ECO:0000256" key="8">
    <source>
        <dbReference type="ARBA" id="ARBA00022967"/>
    </source>
</evidence>
<dbReference type="InterPro" id="IPR050086">
    <property type="entry name" value="MetN_ABC_transporter-like"/>
</dbReference>
<keyword evidence="4" id="KW-0813">Transport</keyword>
<dbReference type="GO" id="GO:0006865">
    <property type="term" value="P:amino acid transport"/>
    <property type="evidence" value="ECO:0007669"/>
    <property type="project" value="UniProtKB-KW"/>
</dbReference>
<dbReference type="GO" id="GO:0016887">
    <property type="term" value="F:ATP hydrolysis activity"/>
    <property type="evidence" value="ECO:0007669"/>
    <property type="project" value="InterPro"/>
</dbReference>
<gene>
    <name evidence="12" type="primary">metN</name>
    <name evidence="12" type="ORF">BHV28_03180</name>
</gene>
<evidence type="ECO:0000313" key="13">
    <source>
        <dbReference type="Proteomes" id="UP000188912"/>
    </source>
</evidence>
<dbReference type="SMART" id="SM00930">
    <property type="entry name" value="NIL"/>
    <property type="match status" value="1"/>
</dbReference>
<dbReference type="FunFam" id="3.40.50.300:FF:000056">
    <property type="entry name" value="Cell division ATP-binding protein FtsE"/>
    <property type="match status" value="1"/>
</dbReference>
<accession>A0A1U9JT39</accession>
<keyword evidence="7 12" id="KW-0067">ATP-binding</keyword>
<evidence type="ECO:0000256" key="9">
    <source>
        <dbReference type="ARBA" id="ARBA00022970"/>
    </source>
</evidence>
<dbReference type="Proteomes" id="UP000188912">
    <property type="component" value="Chromosome"/>
</dbReference>
<dbReference type="InterPro" id="IPR003593">
    <property type="entry name" value="AAA+_ATPase"/>
</dbReference>
<dbReference type="GO" id="GO:0005886">
    <property type="term" value="C:plasma membrane"/>
    <property type="evidence" value="ECO:0007669"/>
    <property type="project" value="UniProtKB-ARBA"/>
</dbReference>
<comment type="similarity">
    <text evidence="2">Belongs to the ABC transporter superfamily.</text>
</comment>
<evidence type="ECO:0000256" key="1">
    <source>
        <dbReference type="ARBA" id="ARBA00002579"/>
    </source>
</evidence>
<protein>
    <recommendedName>
        <fullName evidence="3">Cell division ATP-binding protein FtsE</fullName>
    </recommendedName>
</protein>
<dbReference type="InterPro" id="IPR017871">
    <property type="entry name" value="ABC_transporter-like_CS"/>
</dbReference>
<keyword evidence="13" id="KW-1185">Reference proteome</keyword>
<evidence type="ECO:0000256" key="10">
    <source>
        <dbReference type="ARBA" id="ARBA00023136"/>
    </source>
</evidence>
<proteinExistence type="inferred from homology"/>
<dbReference type="PANTHER" id="PTHR43166:SF30">
    <property type="entry name" value="METHIONINE IMPORT ATP-BINDING PROTEIN METN"/>
    <property type="match status" value="1"/>
</dbReference>
<organism evidence="12 13">
    <name type="scientific">Candidatus Tokpelaia hoelldobleri</name>
    <dbReference type="NCBI Taxonomy" id="1902579"/>
    <lineage>
        <taxon>Bacteria</taxon>
        <taxon>Pseudomonadati</taxon>
        <taxon>Pseudomonadota</taxon>
        <taxon>Alphaproteobacteria</taxon>
        <taxon>Hyphomicrobiales</taxon>
        <taxon>Candidatus Tokpelaia</taxon>
    </lineage>
</organism>
<dbReference type="EMBL" id="CP017315">
    <property type="protein sequence ID" value="AQS41034.1"/>
    <property type="molecule type" value="Genomic_DNA"/>
</dbReference>
<evidence type="ECO:0000256" key="7">
    <source>
        <dbReference type="ARBA" id="ARBA00022840"/>
    </source>
</evidence>
<dbReference type="PROSITE" id="PS00211">
    <property type="entry name" value="ABC_TRANSPORTER_1"/>
    <property type="match status" value="1"/>
</dbReference>
<reference evidence="12 13" key="2">
    <citation type="journal article" date="2016" name="Sci. Rep.">
        <title>The genome of Rhizobiales bacteria in predatory ants reveals urease gene functions but no genes for nitrogen fixation.</title>
        <authorList>
            <person name="Neuvonen M.M."/>
            <person name="Tamarit D."/>
            <person name="Naslund K."/>
            <person name="Liebig J."/>
            <person name="Feldhaar H."/>
            <person name="Moran N.A."/>
            <person name="Guy L."/>
            <person name="Andersson S.G."/>
        </authorList>
    </citation>
    <scope>NUCLEOTIDE SEQUENCE [LARGE SCALE GENOMIC DNA]</scope>
    <source>
        <strain evidence="12 13">Hsal</strain>
    </source>
</reference>
<dbReference type="InterPro" id="IPR041701">
    <property type="entry name" value="MetN_ABC"/>
</dbReference>
<evidence type="ECO:0000256" key="5">
    <source>
        <dbReference type="ARBA" id="ARBA00022475"/>
    </source>
</evidence>
<dbReference type="InterPro" id="IPR045865">
    <property type="entry name" value="ACT-like_dom_sf"/>
</dbReference>
<reference evidence="12 13" key="1">
    <citation type="journal article" date="2010" name="Science">
        <title>Genomic comparison of the ants Camponotus floridanus and Harpegnathos saltator.</title>
        <authorList>
            <person name="Bonasio R."/>
            <person name="Zhang G."/>
            <person name="Ye C."/>
            <person name="Mutti N.S."/>
            <person name="Fang X."/>
            <person name="Qin N."/>
            <person name="Donahue G."/>
            <person name="Yang P."/>
            <person name="Li Q."/>
            <person name="Li C."/>
            <person name="Zhang P."/>
            <person name="Huang Z."/>
            <person name="Berger S.L."/>
            <person name="Reinberg D."/>
            <person name="Wang J."/>
            <person name="Liebig J."/>
        </authorList>
    </citation>
    <scope>NUCLEOTIDE SEQUENCE [LARGE SCALE GENOMIC DNA]</scope>
    <source>
        <strain evidence="12 13">Hsal</strain>
    </source>
</reference>
<dbReference type="InterPro" id="IPR027417">
    <property type="entry name" value="P-loop_NTPase"/>
</dbReference>
<evidence type="ECO:0000313" key="12">
    <source>
        <dbReference type="EMBL" id="AQS41034.1"/>
    </source>
</evidence>
<keyword evidence="6" id="KW-0547">Nucleotide-binding</keyword>
<dbReference type="SUPFAM" id="SSF55021">
    <property type="entry name" value="ACT-like"/>
    <property type="match status" value="1"/>
</dbReference>
<dbReference type="KEGG" id="thd:BHV28_03180"/>
<sequence>MQADKPVFELKDIRRRFAQTAAIDGVSLTVQRGEILGLIGRSGAGKSTLIRCLNGLETIDSGEILFDGQTISRLSEGGWRTVRRHIGIIFQHFNLLSSRNVLDNVALPLKLMGAPRKQRHNRAMELLELVGIADKAFSYPARLSGGQKQRVGIARALASNPSVLLCDEATSALDPETTRSILELLEKINRQMNITILLITHEMDVIRNIAQRVIVLDHGKIVEQGPVKDIFARPQTPTTQSLLQVITPSLPVSIAAKLDPVLGTRGIVVLHISGAQARRPFLNDLAAQTGMAAQIIQGGIDTIQGEAVGKLFLAIDATDRKKFTQAVEWLARHSDKSEVLGFTHD</sequence>
<dbReference type="PANTHER" id="PTHR43166">
    <property type="entry name" value="AMINO ACID IMPORT ATP-BINDING PROTEIN"/>
    <property type="match status" value="1"/>
</dbReference>
<evidence type="ECO:0000256" key="6">
    <source>
        <dbReference type="ARBA" id="ARBA00022741"/>
    </source>
</evidence>
<dbReference type="PROSITE" id="PS50893">
    <property type="entry name" value="ABC_TRANSPORTER_2"/>
    <property type="match status" value="1"/>
</dbReference>
<evidence type="ECO:0000256" key="3">
    <source>
        <dbReference type="ARBA" id="ARBA00020019"/>
    </source>
</evidence>
<keyword evidence="10" id="KW-0472">Membrane</keyword>